<proteinExistence type="predicted"/>
<accession>A0A7J8PTA5</accession>
<dbReference type="Proteomes" id="UP000593578">
    <property type="component" value="Unassembled WGS sequence"/>
</dbReference>
<feature type="non-terminal residue" evidence="3">
    <location>
        <position position="1"/>
    </location>
</feature>
<evidence type="ECO:0000259" key="2">
    <source>
        <dbReference type="Pfam" id="PF14111"/>
    </source>
</evidence>
<reference evidence="3 4" key="1">
    <citation type="journal article" date="2019" name="Genome Biol. Evol.">
        <title>Insights into the evolution of the New World diploid cottons (Gossypium, subgenus Houzingenia) based on genome sequencing.</title>
        <authorList>
            <person name="Grover C.E."/>
            <person name="Arick M.A. 2nd"/>
            <person name="Thrash A."/>
            <person name="Conover J.L."/>
            <person name="Sanders W.S."/>
            <person name="Peterson D.G."/>
            <person name="Frelichowski J.E."/>
            <person name="Scheffler J.A."/>
            <person name="Scheffler B.E."/>
            <person name="Wendel J.F."/>
        </authorList>
    </citation>
    <scope>NUCLEOTIDE SEQUENCE [LARGE SCALE GENOMIC DNA]</scope>
    <source>
        <strain evidence="3">8</strain>
        <tissue evidence="3">Leaf</tissue>
    </source>
</reference>
<protein>
    <recommendedName>
        <fullName evidence="2">DUF4283 domain-containing protein</fullName>
    </recommendedName>
</protein>
<dbReference type="InterPro" id="IPR025558">
    <property type="entry name" value="DUF4283"/>
</dbReference>
<organism evidence="3 4">
    <name type="scientific">Gossypium raimondii</name>
    <name type="common">Peruvian cotton</name>
    <name type="synonym">Gossypium klotzschianum subsp. raimondii</name>
    <dbReference type="NCBI Taxonomy" id="29730"/>
    <lineage>
        <taxon>Eukaryota</taxon>
        <taxon>Viridiplantae</taxon>
        <taxon>Streptophyta</taxon>
        <taxon>Embryophyta</taxon>
        <taxon>Tracheophyta</taxon>
        <taxon>Spermatophyta</taxon>
        <taxon>Magnoliopsida</taxon>
        <taxon>eudicotyledons</taxon>
        <taxon>Gunneridae</taxon>
        <taxon>Pentapetalae</taxon>
        <taxon>rosids</taxon>
        <taxon>malvids</taxon>
        <taxon>Malvales</taxon>
        <taxon>Malvaceae</taxon>
        <taxon>Malvoideae</taxon>
        <taxon>Gossypium</taxon>
    </lineage>
</organism>
<feature type="non-terminal residue" evidence="3">
    <location>
        <position position="196"/>
    </location>
</feature>
<dbReference type="AlphaFoldDB" id="A0A7J8PTA5"/>
<feature type="compositionally biased region" description="Basic and acidic residues" evidence="1">
    <location>
        <begin position="34"/>
        <end position="51"/>
    </location>
</feature>
<feature type="domain" description="DUF4283" evidence="2">
    <location>
        <begin position="112"/>
        <end position="170"/>
    </location>
</feature>
<feature type="region of interest" description="Disordered" evidence="1">
    <location>
        <begin position="26"/>
        <end position="52"/>
    </location>
</feature>
<comment type="caution">
    <text evidence="3">The sequence shown here is derived from an EMBL/GenBank/DDBJ whole genome shotgun (WGS) entry which is preliminary data.</text>
</comment>
<evidence type="ECO:0000256" key="1">
    <source>
        <dbReference type="SAM" id="MobiDB-lite"/>
    </source>
</evidence>
<gene>
    <name evidence="3" type="ORF">Gorai_009204</name>
</gene>
<dbReference type="EMBL" id="JABEZZ010000008">
    <property type="protein sequence ID" value="MBA0592220.1"/>
    <property type="molecule type" value="Genomic_DNA"/>
</dbReference>
<dbReference type="Pfam" id="PF14111">
    <property type="entry name" value="DUF4283"/>
    <property type="match status" value="1"/>
</dbReference>
<name>A0A7J8PTA5_GOSRA</name>
<evidence type="ECO:0000313" key="4">
    <source>
        <dbReference type="Proteomes" id="UP000593578"/>
    </source>
</evidence>
<sequence length="196" mass="22409">FLVSRKSLYGYCNQWVFCSGRFKHRNSEGYEESSSSKDDLIDTKGIEDDGRKKSHASFKDTLLGSLKNKSTNLIKDDIELREGDTITKMVNGIHSVRCLDRVHKEMEKCMVLTMVIKLLGCCISFNALLNKICALWKPNNTIQLMDLGKVYYLVRFQYKEDYDTILTKAPSDPRYSSAMYTMSILNAIGNVFGRVD</sequence>
<evidence type="ECO:0000313" key="3">
    <source>
        <dbReference type="EMBL" id="MBA0592220.1"/>
    </source>
</evidence>